<comment type="caution">
    <text evidence="6">The sequence shown here is derived from an EMBL/GenBank/DDBJ whole genome shotgun (WGS) entry which is preliminary data.</text>
</comment>
<feature type="domain" description="Fibronectin type-III" evidence="5">
    <location>
        <begin position="885"/>
        <end position="980"/>
    </location>
</feature>
<dbReference type="InterPro" id="IPR007110">
    <property type="entry name" value="Ig-like_dom"/>
</dbReference>
<evidence type="ECO:0000256" key="3">
    <source>
        <dbReference type="SAM" id="MobiDB-lite"/>
    </source>
</evidence>
<name>A0AB34GHI2_ESCRO</name>
<dbReference type="FunFam" id="2.60.40.10:FF:001525">
    <property type="entry name" value="Immunoglobulin-like and fibronectin type III domain-containing 1"/>
    <property type="match status" value="1"/>
</dbReference>
<dbReference type="SUPFAM" id="SSF48726">
    <property type="entry name" value="Immunoglobulin"/>
    <property type="match status" value="5"/>
</dbReference>
<dbReference type="InterPro" id="IPR036116">
    <property type="entry name" value="FN3_sf"/>
</dbReference>
<keyword evidence="7" id="KW-1185">Reference proteome</keyword>
<dbReference type="SMART" id="SM00060">
    <property type="entry name" value="FN3"/>
    <property type="match status" value="2"/>
</dbReference>
<dbReference type="SMART" id="SM00409">
    <property type="entry name" value="IG"/>
    <property type="match status" value="4"/>
</dbReference>
<dbReference type="InterPro" id="IPR013783">
    <property type="entry name" value="Ig-like_fold"/>
</dbReference>
<dbReference type="PROSITE" id="PS50853">
    <property type="entry name" value="FN3"/>
    <property type="match status" value="2"/>
</dbReference>
<feature type="compositionally biased region" description="Basic and acidic residues" evidence="3">
    <location>
        <begin position="656"/>
        <end position="668"/>
    </location>
</feature>
<proteinExistence type="predicted"/>
<dbReference type="AlphaFoldDB" id="A0AB34GHI2"/>
<dbReference type="Gene3D" id="2.60.40.10">
    <property type="entry name" value="Immunoglobulins"/>
    <property type="match status" value="7"/>
</dbReference>
<sequence length="1117" mass="119913">MSQDPSTSDLPGGEDVNPWGPCPAKPGLEEEEGGGLSGRGRGRRDSAVTYICSRRAPLVHQQSNQSLRQCTAAGHEEEGAAGRLEAGCAPRSVAALSSQRGARTMAGKPLKKSPMPGVSIRQLVEDVPEGCSMPDFKQKPITLALQEAETREEAVRGGKHAIFRAVVCGEPRPEVHWHCSKGDLSNSGKYQISYSPGSKEHINHLTSLDTDLHRCTAVNTYGENGVTWPPLPAAREDGKKNRKRHKEPQEDASSRGLPWPLTCPARSPGPRLPPSRRRGAGVAATDDADRKDHEQTCLKHGIIVDFRGMRRRLPQYINASSNLRHIKVNKEGVATFDLELDLKSSENKLYLYKEGEMAPWGFDSQTKHCLQHLGKHYQFQIRDLRPEDAGIYRVRVQDAAVSSTELEASAVLPRVVVPLAGARCEEQGDAVLEGTVSGPCPSATWRFRPRPLRRSDRYEVLVSTDGLTHQLLVRRACFSDMGLYSLGAKLHASSAWLVVEAGKDKSLLTASADHQQQVQRAQSPEDSRSIRDDGGRLREQDPTGSSLQGAGLASGLTAGPDRGGLGGHGYTLMGDEEAADSAWGPRPARKGFLEEGGRVTPLGEQALNTALVTMMAQGGREPWGLVVLVAESPLGPLGEQSLRKGVVTGTAQSRKAGKEGRSDVHGQRTDATWSPGSRHKPGAGGFSEEARGPTGHFSQGLADLEVQRGEAAVLSCTLTSDLGPGAWFKDGVKLSAQDGVAFEQDGLAHRVLIAHAEGTQAGRYSFVAGDQQSEATLTVHDPPVIAPDMTAKLREPLVVKAGKPVTMKVRFQSCLPVQATWSKDGAEVAGDNGRGAQVAVGDSFTRLCLPSASRKDCGQYSVTLRSKGGSVQAELTLRVLDKPQPPQGPLEVQDGHGAGVCLCWRPPRDDGGQALQHYVVERRQAGLSTWLKVGEPPADSTTFTDAQAEQGKKYSFRVRAVTAEGPGEALESEEVLVAPEVLPGPPPPPAILSASSQSITLSWTAPRGPGSAHILGYLIEKRKKGRNTWVAVNKQPVPEKKWTVLDLRQGCQYEFRVTAVAPSGPGEPGPPSDAVFARDPMSERSANPGEGGGSGVSRPGRSRRRHQDGWGIKVERP</sequence>
<dbReference type="InterPro" id="IPR003961">
    <property type="entry name" value="FN3_dom"/>
</dbReference>
<keyword evidence="1" id="KW-0677">Repeat</keyword>
<dbReference type="PANTHER" id="PTHR13817:SF138">
    <property type="entry name" value="IMMUNOGLOBULIN-LIKE AND FIBRONECTIN TYPE III DOMAIN-CONTAINING PROTEIN 1"/>
    <property type="match status" value="1"/>
</dbReference>
<dbReference type="FunFam" id="2.60.40.10:FF:000617">
    <property type="entry name" value="Immunoglobulin-like and fibronectin type III domain-containing 1"/>
    <property type="match status" value="1"/>
</dbReference>
<feature type="compositionally biased region" description="Polar residues" evidence="3">
    <location>
        <begin position="512"/>
        <end position="522"/>
    </location>
</feature>
<dbReference type="EMBL" id="JAIQCJ010002242">
    <property type="protein sequence ID" value="KAJ8778553.1"/>
    <property type="molecule type" value="Genomic_DNA"/>
</dbReference>
<dbReference type="FunFam" id="2.60.40.10:FF:001232">
    <property type="entry name" value="Immunoglobulin-like and fibronectin type III domain-containing 1"/>
    <property type="match status" value="1"/>
</dbReference>
<feature type="region of interest" description="Disordered" evidence="3">
    <location>
        <begin position="226"/>
        <end position="293"/>
    </location>
</feature>
<reference evidence="6 7" key="1">
    <citation type="submission" date="2022-11" db="EMBL/GenBank/DDBJ databases">
        <title>Whole genome sequence of Eschrichtius robustus ER-17-0199.</title>
        <authorList>
            <person name="Bruniche-Olsen A."/>
            <person name="Black A.N."/>
            <person name="Fields C.J."/>
            <person name="Walden K."/>
            <person name="Dewoody J.A."/>
        </authorList>
    </citation>
    <scope>NUCLEOTIDE SEQUENCE [LARGE SCALE GENOMIC DNA]</scope>
    <source>
        <strain evidence="6">ER-17-0199</strain>
        <tissue evidence="6">Blubber</tissue>
    </source>
</reference>
<dbReference type="PROSITE" id="PS50835">
    <property type="entry name" value="IG_LIKE"/>
    <property type="match status" value="1"/>
</dbReference>
<dbReference type="Pfam" id="PF07679">
    <property type="entry name" value="I-set"/>
    <property type="match status" value="3"/>
</dbReference>
<evidence type="ECO:0000256" key="1">
    <source>
        <dbReference type="ARBA" id="ARBA00022737"/>
    </source>
</evidence>
<feature type="compositionally biased region" description="Low complexity" evidence="3">
    <location>
        <begin position="543"/>
        <end position="559"/>
    </location>
</feature>
<keyword evidence="2" id="KW-0393">Immunoglobulin domain</keyword>
<accession>A0AB34GHI2</accession>
<dbReference type="InterPro" id="IPR003599">
    <property type="entry name" value="Ig_sub"/>
</dbReference>
<evidence type="ECO:0000259" key="5">
    <source>
        <dbReference type="PROSITE" id="PS50853"/>
    </source>
</evidence>
<dbReference type="InterPro" id="IPR050964">
    <property type="entry name" value="Striated_Muscle_Regulatory"/>
</dbReference>
<dbReference type="Pfam" id="PF00041">
    <property type="entry name" value="fn3"/>
    <property type="match status" value="2"/>
</dbReference>
<feature type="region of interest" description="Disordered" evidence="3">
    <location>
        <begin position="512"/>
        <end position="573"/>
    </location>
</feature>
<dbReference type="InterPro" id="IPR013098">
    <property type="entry name" value="Ig_I-set"/>
</dbReference>
<dbReference type="FunFam" id="2.60.40.10:FF:001097">
    <property type="entry name" value="Immunoglobulin-like and fibronectin type III domain-containing protein 1"/>
    <property type="match status" value="1"/>
</dbReference>
<organism evidence="6 7">
    <name type="scientific">Eschrichtius robustus</name>
    <name type="common">California gray whale</name>
    <name type="synonym">Eschrichtius gibbosus</name>
    <dbReference type="NCBI Taxonomy" id="9764"/>
    <lineage>
        <taxon>Eukaryota</taxon>
        <taxon>Metazoa</taxon>
        <taxon>Chordata</taxon>
        <taxon>Craniata</taxon>
        <taxon>Vertebrata</taxon>
        <taxon>Euteleostomi</taxon>
        <taxon>Mammalia</taxon>
        <taxon>Eutheria</taxon>
        <taxon>Laurasiatheria</taxon>
        <taxon>Artiodactyla</taxon>
        <taxon>Whippomorpha</taxon>
        <taxon>Cetacea</taxon>
        <taxon>Mysticeti</taxon>
        <taxon>Eschrichtiidae</taxon>
        <taxon>Eschrichtius</taxon>
    </lineage>
</organism>
<dbReference type="InterPro" id="IPR036179">
    <property type="entry name" value="Ig-like_dom_sf"/>
</dbReference>
<dbReference type="Proteomes" id="UP001159641">
    <property type="component" value="Unassembled WGS sequence"/>
</dbReference>
<gene>
    <name evidence="6" type="ORF">J1605_013522</name>
</gene>
<feature type="region of interest" description="Disordered" evidence="3">
    <location>
        <begin position="646"/>
        <end position="697"/>
    </location>
</feature>
<dbReference type="SUPFAM" id="SSF49265">
    <property type="entry name" value="Fibronectin type III"/>
    <property type="match status" value="1"/>
</dbReference>
<feature type="region of interest" description="Disordered" evidence="3">
    <location>
        <begin position="1"/>
        <end position="44"/>
    </location>
</feature>
<protein>
    <recommendedName>
        <fullName evidence="8">Immunoglobulin-like and fibronectin type III domain-containing protein 1</fullName>
    </recommendedName>
</protein>
<dbReference type="InterPro" id="IPR040849">
    <property type="entry name" value="MyBP-C_THB"/>
</dbReference>
<feature type="domain" description="Ig-like" evidence="4">
    <location>
        <begin position="693"/>
        <end position="778"/>
    </location>
</feature>
<dbReference type="FunFam" id="2.60.40.10:FF:001435">
    <property type="entry name" value="Immunoglobulin-like and fibronectin type III domain-containing 1"/>
    <property type="match status" value="1"/>
</dbReference>
<evidence type="ECO:0000256" key="2">
    <source>
        <dbReference type="ARBA" id="ARBA00023319"/>
    </source>
</evidence>
<evidence type="ECO:0000259" key="4">
    <source>
        <dbReference type="PROSITE" id="PS50835"/>
    </source>
</evidence>
<feature type="domain" description="Fibronectin type-III" evidence="5">
    <location>
        <begin position="985"/>
        <end position="1082"/>
    </location>
</feature>
<feature type="region of interest" description="Disordered" evidence="3">
    <location>
        <begin position="1060"/>
        <end position="1117"/>
    </location>
</feature>
<evidence type="ECO:0000313" key="7">
    <source>
        <dbReference type="Proteomes" id="UP001159641"/>
    </source>
</evidence>
<dbReference type="CDD" id="cd00063">
    <property type="entry name" value="FN3"/>
    <property type="match status" value="2"/>
</dbReference>
<dbReference type="Pfam" id="PF18362">
    <property type="entry name" value="THB"/>
    <property type="match status" value="1"/>
</dbReference>
<dbReference type="PANTHER" id="PTHR13817">
    <property type="entry name" value="TITIN"/>
    <property type="match status" value="1"/>
</dbReference>
<evidence type="ECO:0008006" key="8">
    <source>
        <dbReference type="Google" id="ProtNLM"/>
    </source>
</evidence>
<evidence type="ECO:0000313" key="6">
    <source>
        <dbReference type="EMBL" id="KAJ8778553.1"/>
    </source>
</evidence>
<feature type="compositionally biased region" description="Basic and acidic residues" evidence="3">
    <location>
        <begin position="523"/>
        <end position="541"/>
    </location>
</feature>